<accession>A0A484GK73</accession>
<name>A0A484GK73_SOUCH</name>
<keyword evidence="2" id="KW-1185">Reference proteome</keyword>
<organism evidence="1 2">
    <name type="scientific">Sousa chinensis</name>
    <name type="common">Indo-pacific humpbacked dolphin</name>
    <name type="synonym">Steno chinensis</name>
    <dbReference type="NCBI Taxonomy" id="103600"/>
    <lineage>
        <taxon>Eukaryota</taxon>
        <taxon>Metazoa</taxon>
        <taxon>Chordata</taxon>
        <taxon>Craniata</taxon>
        <taxon>Vertebrata</taxon>
        <taxon>Euteleostomi</taxon>
        <taxon>Mammalia</taxon>
        <taxon>Eutheria</taxon>
        <taxon>Laurasiatheria</taxon>
        <taxon>Artiodactyla</taxon>
        <taxon>Whippomorpha</taxon>
        <taxon>Cetacea</taxon>
        <taxon>Odontoceti</taxon>
        <taxon>Delphinidae</taxon>
        <taxon>Sousa</taxon>
    </lineage>
</organism>
<evidence type="ECO:0000313" key="1">
    <source>
        <dbReference type="EMBL" id="TEA36103.1"/>
    </source>
</evidence>
<dbReference type="AlphaFoldDB" id="A0A484GK73"/>
<evidence type="ECO:0000313" key="2">
    <source>
        <dbReference type="Proteomes" id="UP000295264"/>
    </source>
</evidence>
<sequence>SLVVQWLRLHAPNAGGRGSIPGWGTRSHVLQPRVRMPQLKILYAATKRSHVPQ</sequence>
<comment type="caution">
    <text evidence="1">The sequence shown here is derived from an EMBL/GenBank/DDBJ whole genome shotgun (WGS) entry which is preliminary data.</text>
</comment>
<feature type="non-terminal residue" evidence="1">
    <location>
        <position position="1"/>
    </location>
</feature>
<dbReference type="Proteomes" id="UP000295264">
    <property type="component" value="Unassembled WGS sequence"/>
</dbReference>
<protein>
    <submittedName>
        <fullName evidence="1">Uncharacterized protein</fullName>
    </submittedName>
</protein>
<proteinExistence type="predicted"/>
<dbReference type="EMBL" id="QWLN02006713">
    <property type="protein sequence ID" value="TEA36103.1"/>
    <property type="molecule type" value="Genomic_DNA"/>
</dbReference>
<feature type="non-terminal residue" evidence="1">
    <location>
        <position position="53"/>
    </location>
</feature>
<reference evidence="1 2" key="1">
    <citation type="journal article" date="2018" name="Genomics">
        <title>Molecular footprints of inshore aquatic adaptation in Indo-Pacific humpback dolphin (Sousa chinensis).</title>
        <authorList>
            <person name="Ming Y."/>
            <person name="Jian J."/>
            <person name="Yu F."/>
            <person name="Yu X."/>
            <person name="Wang J."/>
            <person name="Liu W."/>
        </authorList>
    </citation>
    <scope>NUCLEOTIDE SEQUENCE [LARGE SCALE GENOMIC DNA]</scope>
    <source>
        <strain evidence="1">MY-2018</strain>
        <tissue evidence="1">Skin</tissue>
    </source>
</reference>
<gene>
    <name evidence="1" type="ORF">DBR06_SOUSAS11510010</name>
</gene>